<protein>
    <submittedName>
        <fullName evidence="8">Uncharacterized protein</fullName>
    </submittedName>
</protein>
<evidence type="ECO:0000256" key="1">
    <source>
        <dbReference type="ARBA" id="ARBA00003387"/>
    </source>
</evidence>
<dbReference type="GO" id="GO:0042273">
    <property type="term" value="P:ribosomal large subunit biogenesis"/>
    <property type="evidence" value="ECO:0007669"/>
    <property type="project" value="TreeGrafter"/>
</dbReference>
<keyword evidence="5" id="KW-0175">Coiled coil</keyword>
<feature type="region of interest" description="Disordered" evidence="7">
    <location>
        <begin position="236"/>
        <end position="305"/>
    </location>
</feature>
<evidence type="ECO:0000256" key="3">
    <source>
        <dbReference type="ARBA" id="ARBA00007336"/>
    </source>
</evidence>
<dbReference type="PANTHER" id="PTHR13028">
    <property type="entry name" value="RRNA PROCESSING PROTEIN EBNA1-BINDING PROTEIN-RELATED"/>
    <property type="match status" value="1"/>
</dbReference>
<feature type="region of interest" description="Disordered" evidence="7">
    <location>
        <begin position="1"/>
        <end position="21"/>
    </location>
</feature>
<proteinExistence type="inferred from homology"/>
<dbReference type="InterPro" id="IPR008610">
    <property type="entry name" value="Ebp2"/>
</dbReference>
<keyword evidence="4" id="KW-0690">Ribosome biogenesis</keyword>
<evidence type="ECO:0000256" key="5">
    <source>
        <dbReference type="ARBA" id="ARBA00023054"/>
    </source>
</evidence>
<dbReference type="STRING" id="37001.A0A1A9WZ15"/>
<feature type="compositionally biased region" description="Basic residues" evidence="7">
    <location>
        <begin position="279"/>
        <end position="305"/>
    </location>
</feature>
<sequence length="305" mass="35377">MKNFEMQDSGSEYLSNNDSETELQEAFARGDLRPGLSIELQKSKEKVNNVARLLTKTDEIKIDLPWLERMDMTNDLAPLAPELALALEKHEQKRANMFKGNAKIPYLHPEEDPVLNDFKREMLFHRQAQAAVLEGIKNLHELGVKTKRPDDYFAEMTKTDEHMQKVRANLIAKQEGQAKSERIRQIRLQRKMGKLMDKQLKVERENQKREMLENIKKFRKGKFKNLDFLEDSKKLKIKTKKSSEGRKNRNKKFGFGGRKKDSKRNTKSSSAGLESNKFPRGKSFKAASSKKRLGKSRRLKAKSKN</sequence>
<dbReference type="AlphaFoldDB" id="A0A1A9WZ15"/>
<dbReference type="Proteomes" id="UP000091820">
    <property type="component" value="Unassembled WGS sequence"/>
</dbReference>
<dbReference type="Pfam" id="PF05890">
    <property type="entry name" value="Ebp2"/>
    <property type="match status" value="1"/>
</dbReference>
<keyword evidence="6" id="KW-0539">Nucleus</keyword>
<feature type="compositionally biased region" description="Polar residues" evidence="7">
    <location>
        <begin position="1"/>
        <end position="18"/>
    </location>
</feature>
<evidence type="ECO:0000256" key="7">
    <source>
        <dbReference type="SAM" id="MobiDB-lite"/>
    </source>
</evidence>
<evidence type="ECO:0000313" key="9">
    <source>
        <dbReference type="Proteomes" id="UP000091820"/>
    </source>
</evidence>
<comment type="similarity">
    <text evidence="3">Belongs to the EBP2 family.</text>
</comment>
<organism evidence="8 9">
    <name type="scientific">Glossina brevipalpis</name>
    <dbReference type="NCBI Taxonomy" id="37001"/>
    <lineage>
        <taxon>Eukaryota</taxon>
        <taxon>Metazoa</taxon>
        <taxon>Ecdysozoa</taxon>
        <taxon>Arthropoda</taxon>
        <taxon>Hexapoda</taxon>
        <taxon>Insecta</taxon>
        <taxon>Pterygota</taxon>
        <taxon>Neoptera</taxon>
        <taxon>Endopterygota</taxon>
        <taxon>Diptera</taxon>
        <taxon>Brachycera</taxon>
        <taxon>Muscomorpha</taxon>
        <taxon>Hippoboscoidea</taxon>
        <taxon>Glossinidae</taxon>
        <taxon>Glossina</taxon>
    </lineage>
</organism>
<comment type="function">
    <text evidence="1">Required for the processing of the 27S pre-rRNA.</text>
</comment>
<accession>A0A1A9WZ15</accession>
<dbReference type="GO" id="GO:0034399">
    <property type="term" value="C:nuclear periphery"/>
    <property type="evidence" value="ECO:0007669"/>
    <property type="project" value="TreeGrafter"/>
</dbReference>
<dbReference type="GO" id="GO:0030687">
    <property type="term" value="C:preribosome, large subunit precursor"/>
    <property type="evidence" value="ECO:0007669"/>
    <property type="project" value="TreeGrafter"/>
</dbReference>
<dbReference type="VEuPathDB" id="VectorBase:GBRI037865"/>
<dbReference type="PANTHER" id="PTHR13028:SF0">
    <property type="entry name" value="RRNA-PROCESSING PROTEIN EBP2-RELATED"/>
    <property type="match status" value="1"/>
</dbReference>
<comment type="subcellular location">
    <subcellularLocation>
        <location evidence="2">Nucleus</location>
        <location evidence="2">Nucleolus</location>
    </subcellularLocation>
</comment>
<reference evidence="8" key="2">
    <citation type="submission" date="2020-05" db="UniProtKB">
        <authorList>
            <consortium name="EnsemblMetazoa"/>
        </authorList>
    </citation>
    <scope>IDENTIFICATION</scope>
    <source>
        <strain evidence="8">IAEA</strain>
    </source>
</reference>
<name>A0A1A9WZ15_9MUSC</name>
<reference evidence="9" key="1">
    <citation type="submission" date="2014-03" db="EMBL/GenBank/DDBJ databases">
        <authorList>
            <person name="Aksoy S."/>
            <person name="Warren W."/>
            <person name="Wilson R.K."/>
        </authorList>
    </citation>
    <scope>NUCLEOTIDE SEQUENCE [LARGE SCALE GENOMIC DNA]</scope>
    <source>
        <strain evidence="9">IAEA</strain>
    </source>
</reference>
<dbReference type="GO" id="GO:0006364">
    <property type="term" value="P:rRNA processing"/>
    <property type="evidence" value="ECO:0007669"/>
    <property type="project" value="TreeGrafter"/>
</dbReference>
<dbReference type="GO" id="GO:0005730">
    <property type="term" value="C:nucleolus"/>
    <property type="evidence" value="ECO:0007669"/>
    <property type="project" value="UniProtKB-SubCell"/>
</dbReference>
<evidence type="ECO:0000313" key="8">
    <source>
        <dbReference type="EnsemblMetazoa" id="GBRI037865-PA"/>
    </source>
</evidence>
<evidence type="ECO:0000256" key="6">
    <source>
        <dbReference type="ARBA" id="ARBA00023242"/>
    </source>
</evidence>
<evidence type="ECO:0000256" key="2">
    <source>
        <dbReference type="ARBA" id="ARBA00004604"/>
    </source>
</evidence>
<keyword evidence="9" id="KW-1185">Reference proteome</keyword>
<evidence type="ECO:0000256" key="4">
    <source>
        <dbReference type="ARBA" id="ARBA00022517"/>
    </source>
</evidence>
<dbReference type="EnsemblMetazoa" id="GBRI037865-RA">
    <property type="protein sequence ID" value="GBRI037865-PA"/>
    <property type="gene ID" value="GBRI037865"/>
</dbReference>